<keyword evidence="3" id="KW-1185">Reference proteome</keyword>
<accession>A0ABY8CI55</accession>
<evidence type="ECO:0000313" key="3">
    <source>
        <dbReference type="Proteomes" id="UP001218034"/>
    </source>
</evidence>
<keyword evidence="1" id="KW-0812">Transmembrane</keyword>
<proteinExistence type="predicted"/>
<dbReference type="RefSeq" id="WP_347722216.1">
    <property type="nucleotide sequence ID" value="NZ_CP104395.1"/>
</dbReference>
<reference evidence="2 3" key="1">
    <citation type="submission" date="2022-09" db="EMBL/GenBank/DDBJ databases">
        <title>Xylan utilization by haloarchaea-nanohaloarchaea associations.</title>
        <authorList>
            <person name="Yakimov M."/>
        </authorList>
    </citation>
    <scope>NUCLEOTIDE SEQUENCE [LARGE SCALE GENOMIC DNA]</scope>
    <source>
        <strain evidence="2 3">SVXNc</strain>
    </source>
</reference>
<name>A0ABY8CI55_9ARCH</name>
<dbReference type="EMBL" id="CP104395">
    <property type="protein sequence ID" value="WEL19344.1"/>
    <property type="molecule type" value="Genomic_DNA"/>
</dbReference>
<dbReference type="Proteomes" id="UP001218034">
    <property type="component" value="Chromosome"/>
</dbReference>
<keyword evidence="1" id="KW-1133">Transmembrane helix</keyword>
<organism evidence="2 3">
    <name type="scientific">Candidatus Nanohalococcus occultus</name>
    <dbReference type="NCBI Taxonomy" id="2978047"/>
    <lineage>
        <taxon>Archaea</taxon>
        <taxon>Candidatus Nanohalarchaeota</taxon>
        <taxon>Candidatus Nanohalarchaeota incertae sedis</taxon>
        <taxon>Candidatus Nanohalococcus</taxon>
    </lineage>
</organism>
<dbReference type="GeneID" id="90589753"/>
<keyword evidence="1" id="KW-0472">Membrane</keyword>
<sequence>MSGGISVGNDDGGFLKKFLDKSVIFDVIVIGVLALDAYLLQQTAGTFGRASITSFPPPSIDILAAQATAGLIFVKIVNAMVDSSD</sequence>
<gene>
    <name evidence="2" type="ORF">SVXNc_0317</name>
</gene>
<protein>
    <submittedName>
        <fullName evidence="2">Uncharacterized protein</fullName>
    </submittedName>
</protein>
<feature type="transmembrane region" description="Helical" evidence="1">
    <location>
        <begin position="23"/>
        <end position="40"/>
    </location>
</feature>
<evidence type="ECO:0000256" key="1">
    <source>
        <dbReference type="SAM" id="Phobius"/>
    </source>
</evidence>
<evidence type="ECO:0000313" key="2">
    <source>
        <dbReference type="EMBL" id="WEL19344.1"/>
    </source>
</evidence>